<proteinExistence type="predicted"/>
<sequence>MVGKNKPVNQDYETFKKIDNNNTIEDKFALRLRLGSNFFVNAQLLTADGKTVLAKKSKHNKLDGTYFIDAEQSFFSGQPVKPLDNKQKNEPGAYQRLILRIEDRDNVFSDIHFRIRLLVKKSKNGKAEAAIDKLTKLQYHLAVGVNKKSPNA</sequence>
<reference evidence="1" key="2">
    <citation type="submission" date="2020-09" db="EMBL/GenBank/DDBJ databases">
        <authorList>
            <person name="Sun Q."/>
            <person name="Zhou Y."/>
        </authorList>
    </citation>
    <scope>NUCLEOTIDE SEQUENCE</scope>
    <source>
        <strain evidence="1">CGMCC 1.12195</strain>
    </source>
</reference>
<name>A0A917MCP7_9SPHI</name>
<dbReference type="Proteomes" id="UP000660862">
    <property type="component" value="Unassembled WGS sequence"/>
</dbReference>
<evidence type="ECO:0000313" key="2">
    <source>
        <dbReference type="Proteomes" id="UP000660862"/>
    </source>
</evidence>
<keyword evidence="2" id="KW-1185">Reference proteome</keyword>
<evidence type="ECO:0000313" key="1">
    <source>
        <dbReference type="EMBL" id="GGG94164.1"/>
    </source>
</evidence>
<organism evidence="1 2">
    <name type="scientific">Parapedobacter pyrenivorans</name>
    <dbReference type="NCBI Taxonomy" id="1305674"/>
    <lineage>
        <taxon>Bacteria</taxon>
        <taxon>Pseudomonadati</taxon>
        <taxon>Bacteroidota</taxon>
        <taxon>Sphingobacteriia</taxon>
        <taxon>Sphingobacteriales</taxon>
        <taxon>Sphingobacteriaceae</taxon>
        <taxon>Parapedobacter</taxon>
    </lineage>
</organism>
<dbReference type="AlphaFoldDB" id="A0A917MCP7"/>
<reference evidence="1" key="1">
    <citation type="journal article" date="2014" name="Int. J. Syst. Evol. Microbiol.">
        <title>Complete genome sequence of Corynebacterium casei LMG S-19264T (=DSM 44701T), isolated from a smear-ripened cheese.</title>
        <authorList>
            <consortium name="US DOE Joint Genome Institute (JGI-PGF)"/>
            <person name="Walter F."/>
            <person name="Albersmeier A."/>
            <person name="Kalinowski J."/>
            <person name="Ruckert C."/>
        </authorList>
    </citation>
    <scope>NUCLEOTIDE SEQUENCE</scope>
    <source>
        <strain evidence="1">CGMCC 1.12195</strain>
    </source>
</reference>
<protein>
    <submittedName>
        <fullName evidence="1">Uncharacterized protein</fullName>
    </submittedName>
</protein>
<dbReference type="EMBL" id="BMER01000003">
    <property type="protein sequence ID" value="GGG94164.1"/>
    <property type="molecule type" value="Genomic_DNA"/>
</dbReference>
<accession>A0A917MCP7</accession>
<gene>
    <name evidence="1" type="ORF">GCM10007415_31540</name>
</gene>
<comment type="caution">
    <text evidence="1">The sequence shown here is derived from an EMBL/GenBank/DDBJ whole genome shotgun (WGS) entry which is preliminary data.</text>
</comment>